<evidence type="ECO:0000256" key="1">
    <source>
        <dbReference type="SAM" id="MobiDB-lite"/>
    </source>
</evidence>
<proteinExistence type="predicted"/>
<name>A0A835AQL1_9POAL</name>
<feature type="region of interest" description="Disordered" evidence="1">
    <location>
        <begin position="1"/>
        <end position="20"/>
    </location>
</feature>
<evidence type="ECO:0000313" key="2">
    <source>
        <dbReference type="EMBL" id="KAF8669785.1"/>
    </source>
</evidence>
<dbReference type="PANTHER" id="PTHR33070">
    <property type="entry name" value="OS06G0725500 PROTEIN"/>
    <property type="match status" value="1"/>
</dbReference>
<sequence>MACHLRSSSAPSSPRSNKTSVEEQLQILKATIASPSATFQTMSGSLMKLGQRKAAEEELEHSLVLLDLCNAIQECFAELKTSVQEMELALKRAASCIEGSRVVKLLSEAREIGVAVLESTLQLLSKQVAMPSSGKWSLVSKAFQKKKVVCDEEQLQMLELDIVDLESGVETLFRRLIQSRVSLLNALSL</sequence>
<accession>A0A835AQL1</accession>
<protein>
    <submittedName>
        <fullName evidence="2">Uncharacterized protein</fullName>
    </submittedName>
</protein>
<dbReference type="Pfam" id="PF03087">
    <property type="entry name" value="BPS1"/>
    <property type="match status" value="2"/>
</dbReference>
<gene>
    <name evidence="2" type="ORF">HU200_050955</name>
</gene>
<dbReference type="OrthoDB" id="1701699at2759"/>
<dbReference type="PANTHER" id="PTHR33070:SF58">
    <property type="entry name" value="DUF241 DOMAIN-CONTAINING PROTEIN"/>
    <property type="match status" value="1"/>
</dbReference>
<evidence type="ECO:0000313" key="3">
    <source>
        <dbReference type="Proteomes" id="UP000636709"/>
    </source>
</evidence>
<dbReference type="GO" id="GO:0048367">
    <property type="term" value="P:shoot system development"/>
    <property type="evidence" value="ECO:0007669"/>
    <property type="project" value="InterPro"/>
</dbReference>
<reference evidence="2" key="1">
    <citation type="submission" date="2020-07" db="EMBL/GenBank/DDBJ databases">
        <title>Genome sequence and genetic diversity analysis of an under-domesticated orphan crop, white fonio (Digitaria exilis).</title>
        <authorList>
            <person name="Bennetzen J.L."/>
            <person name="Chen S."/>
            <person name="Ma X."/>
            <person name="Wang X."/>
            <person name="Yssel A.E.J."/>
            <person name="Chaluvadi S.R."/>
            <person name="Johnson M."/>
            <person name="Gangashetty P."/>
            <person name="Hamidou F."/>
            <person name="Sanogo M.D."/>
            <person name="Zwaenepoel A."/>
            <person name="Wallace J."/>
            <person name="Van De Peer Y."/>
            <person name="Van Deynze A."/>
        </authorList>
    </citation>
    <scope>NUCLEOTIDE SEQUENCE</scope>
    <source>
        <tissue evidence="2">Leaves</tissue>
    </source>
</reference>
<feature type="compositionally biased region" description="Low complexity" evidence="1">
    <location>
        <begin position="1"/>
        <end position="16"/>
    </location>
</feature>
<comment type="caution">
    <text evidence="2">The sequence shown here is derived from an EMBL/GenBank/DDBJ whole genome shotgun (WGS) entry which is preliminary data.</text>
</comment>
<keyword evidence="3" id="KW-1185">Reference proteome</keyword>
<dbReference type="GO" id="GO:0048364">
    <property type="term" value="P:root development"/>
    <property type="evidence" value="ECO:0007669"/>
    <property type="project" value="InterPro"/>
</dbReference>
<dbReference type="Proteomes" id="UP000636709">
    <property type="component" value="Unassembled WGS sequence"/>
</dbReference>
<organism evidence="2 3">
    <name type="scientific">Digitaria exilis</name>
    <dbReference type="NCBI Taxonomy" id="1010633"/>
    <lineage>
        <taxon>Eukaryota</taxon>
        <taxon>Viridiplantae</taxon>
        <taxon>Streptophyta</taxon>
        <taxon>Embryophyta</taxon>
        <taxon>Tracheophyta</taxon>
        <taxon>Spermatophyta</taxon>
        <taxon>Magnoliopsida</taxon>
        <taxon>Liliopsida</taxon>
        <taxon>Poales</taxon>
        <taxon>Poaceae</taxon>
        <taxon>PACMAD clade</taxon>
        <taxon>Panicoideae</taxon>
        <taxon>Panicodae</taxon>
        <taxon>Paniceae</taxon>
        <taxon>Anthephorinae</taxon>
        <taxon>Digitaria</taxon>
    </lineage>
</organism>
<dbReference type="EMBL" id="JACEFO010002268">
    <property type="protein sequence ID" value="KAF8669785.1"/>
    <property type="molecule type" value="Genomic_DNA"/>
</dbReference>
<dbReference type="InterPro" id="IPR004320">
    <property type="entry name" value="BPS1_pln"/>
</dbReference>
<dbReference type="AlphaFoldDB" id="A0A835AQL1"/>